<evidence type="ECO:0000313" key="2">
    <source>
        <dbReference type="EMBL" id="JAR88025.1"/>
    </source>
</evidence>
<dbReference type="Gene3D" id="3.60.10.10">
    <property type="entry name" value="Endonuclease/exonuclease/phosphatase"/>
    <property type="match status" value="1"/>
</dbReference>
<evidence type="ECO:0000259" key="1">
    <source>
        <dbReference type="PROSITE" id="PS50878"/>
    </source>
</evidence>
<dbReference type="Pfam" id="PF00078">
    <property type="entry name" value="RVT_1"/>
    <property type="match status" value="1"/>
</dbReference>
<dbReference type="EMBL" id="GEGO01007379">
    <property type="protein sequence ID" value="JAR88025.1"/>
    <property type="molecule type" value="Transcribed_RNA"/>
</dbReference>
<feature type="non-terminal residue" evidence="2">
    <location>
        <position position="1"/>
    </location>
</feature>
<dbReference type="InterPro" id="IPR043502">
    <property type="entry name" value="DNA/RNA_pol_sf"/>
</dbReference>
<dbReference type="GO" id="GO:0071897">
    <property type="term" value="P:DNA biosynthetic process"/>
    <property type="evidence" value="ECO:0007669"/>
    <property type="project" value="UniProtKB-ARBA"/>
</dbReference>
<sequence length="885" mass="102132">FSLPDYNGYYLNRTVGRGGGVSLMLRNNVCGEKIEEYSCVSQDYEVLSLLVDKIIISVIYRPPDGNVVSFFHFLETYFRFATENGYDIILGGDLNLNMLQDTPNKIQLELLLNSSGCINVITSPTRITAESSTLLDLFITNFDLADLKSGIISTDISDHLGIFISVKKEKAKTMRNQFRGSYQNITAISLREFRSKLSELDWNEVYDEQDADEAYSVFLNKFLRAYKECFPNKPVRFSKKSRKPWVSQELRIKINKKNALYKLFIVTRDAENLKTFKICRNRLTKELKNARARYFSNYFMSSAMRTDVTWKKLNNVLNRSHGIKQIEKLYLNGIELTERPLANAFNDYFVNLVRETPNENACAYVQRGNVSSIFLEPAVEMEVTRTFQSLKNSTSCDPDDLQISPIKYVIDLISPFLTYIFNLCLQHGVFPERMQIAKVSVLYKKGDRNDIGNYRPISILSVFSKGLEKILHSRLVKFSDKHDIITSSQFGFRKDRSTELALLEQKDYILRSFEDKKMTLGIFIDFSKAFDHLNHNLLIRKLELYGFRGNASTLITSYLSHRKQYVHINGFCSDVKPILSGVPQGSILGPFLFNLYVNDIVNVNPDIKYIIYADDTSLCFSGNCCDELVIKANKALKDLVTWSSSNSLKINESKTKAILFRPRNKNDNITSDIILNSKIIEVISSFKTLGVIFTDRMRWDEHVNYVLVKLSRVVGAIYRHRHILPKHVKLLIYNSLFLSHVNYSHLVWGNTTNANLNKILVLQKKFLRNICNLPYDHPSAPLFKSLSLMPVMCLYQYRLCITYKSHVEKKARKFLELASLTPRETAYPTRNTEYWMLQNNKTTYGEQMTSNTLPRLLNLLHTKNIQLLTMSFKDLRAFFSSNMTV</sequence>
<protein>
    <submittedName>
        <fullName evidence="2">Putative tick transposon</fullName>
    </submittedName>
</protein>
<dbReference type="InterPro" id="IPR036691">
    <property type="entry name" value="Endo/exonu/phosph_ase_sf"/>
</dbReference>
<dbReference type="PROSITE" id="PS50878">
    <property type="entry name" value="RT_POL"/>
    <property type="match status" value="1"/>
</dbReference>
<dbReference type="CDD" id="cd01650">
    <property type="entry name" value="RT_nLTR_like"/>
    <property type="match status" value="1"/>
</dbReference>
<reference evidence="2" key="1">
    <citation type="journal article" date="2018" name="PLoS Negl. Trop. Dis.">
        <title>Sialome diversity of ticks revealed by RNAseq of single tick salivary glands.</title>
        <authorList>
            <person name="Perner J."/>
            <person name="Kropackova S."/>
            <person name="Kopacek P."/>
            <person name="Ribeiro J.M."/>
        </authorList>
    </citation>
    <scope>NUCLEOTIDE SEQUENCE</scope>
    <source>
        <strain evidence="2">Siblings of single egg batch collected in Ceske Budejovice</strain>
        <tissue evidence="2">Salivary glands</tissue>
    </source>
</reference>
<dbReference type="InterPro" id="IPR000477">
    <property type="entry name" value="RT_dom"/>
</dbReference>
<dbReference type="SUPFAM" id="SSF56672">
    <property type="entry name" value="DNA/RNA polymerases"/>
    <property type="match status" value="1"/>
</dbReference>
<name>A0A147BCF6_IXORI</name>
<proteinExistence type="predicted"/>
<dbReference type="PANTHER" id="PTHR33332">
    <property type="entry name" value="REVERSE TRANSCRIPTASE DOMAIN-CONTAINING PROTEIN"/>
    <property type="match status" value="1"/>
</dbReference>
<dbReference type="AlphaFoldDB" id="A0A147BCF6"/>
<accession>A0A147BCF6</accession>
<feature type="domain" description="Reverse transcriptase" evidence="1">
    <location>
        <begin position="423"/>
        <end position="693"/>
    </location>
</feature>
<dbReference type="SUPFAM" id="SSF56219">
    <property type="entry name" value="DNase I-like"/>
    <property type="match status" value="1"/>
</dbReference>
<organism evidence="2">
    <name type="scientific">Ixodes ricinus</name>
    <name type="common">Common tick</name>
    <name type="synonym">Acarus ricinus</name>
    <dbReference type="NCBI Taxonomy" id="34613"/>
    <lineage>
        <taxon>Eukaryota</taxon>
        <taxon>Metazoa</taxon>
        <taxon>Ecdysozoa</taxon>
        <taxon>Arthropoda</taxon>
        <taxon>Chelicerata</taxon>
        <taxon>Arachnida</taxon>
        <taxon>Acari</taxon>
        <taxon>Parasitiformes</taxon>
        <taxon>Ixodida</taxon>
        <taxon>Ixodoidea</taxon>
        <taxon>Ixodidae</taxon>
        <taxon>Ixodinae</taxon>
        <taxon>Ixodes</taxon>
    </lineage>
</organism>